<keyword evidence="2" id="KW-0547">Nucleotide-binding</keyword>
<evidence type="ECO:0000313" key="7">
    <source>
        <dbReference type="EMBL" id="SEA05410.1"/>
    </source>
</evidence>
<dbReference type="STRING" id="1122198.SAMN02745729_101343"/>
<dbReference type="InterPro" id="IPR017871">
    <property type="entry name" value="ABC_transporter-like_CS"/>
</dbReference>
<dbReference type="NCBIfam" id="NF010068">
    <property type="entry name" value="PRK13548.1"/>
    <property type="match status" value="1"/>
</dbReference>
<protein>
    <submittedName>
        <fullName evidence="7">Iron complex transport system ATP-binding protein</fullName>
    </submittedName>
</protein>
<evidence type="ECO:0000313" key="8">
    <source>
        <dbReference type="Proteomes" id="UP000242469"/>
    </source>
</evidence>
<dbReference type="SUPFAM" id="SSF52540">
    <property type="entry name" value="P-loop containing nucleoside triphosphate hydrolases"/>
    <property type="match status" value="1"/>
</dbReference>
<dbReference type="InterPro" id="IPR003439">
    <property type="entry name" value="ABC_transporter-like_ATP-bd"/>
</dbReference>
<proteinExistence type="predicted"/>
<gene>
    <name evidence="7" type="ORF">SAMN02745729_101343</name>
</gene>
<dbReference type="GO" id="GO:0016887">
    <property type="term" value="F:ATP hydrolysis activity"/>
    <property type="evidence" value="ECO:0007669"/>
    <property type="project" value="InterPro"/>
</dbReference>
<dbReference type="EMBL" id="FNRJ01000001">
    <property type="protein sequence ID" value="SEA05410.1"/>
    <property type="molecule type" value="Genomic_DNA"/>
</dbReference>
<dbReference type="Proteomes" id="UP000242469">
    <property type="component" value="Unassembled WGS sequence"/>
</dbReference>
<evidence type="ECO:0000256" key="2">
    <source>
        <dbReference type="ARBA" id="ARBA00022741"/>
    </source>
</evidence>
<keyword evidence="3 7" id="KW-0067">ATP-binding</keyword>
<sequence>MLKIDDLACHSGGSRLLSVTQLKLKAGEILAVLGPNGAGKSTLLKSICGEIRCEGSIQLHDRSLSDWPADERARHVGVLPQSSQLTFPFLAREVVELGLIPLSFSRGEAKTEIDRVMELCDCAHLKKRAFPTLSGGEKQRVQLARVLLQLSQAEQPPLLLLDEPTSAQDLGHQHTLLALLNQLARDGYGIISILHDLNHCLHYCQRCLVLEQGEVRHQGSPAKVLVPDNIHDIWHYRPAFGTLEDQRAVMA</sequence>
<keyword evidence="1" id="KW-0813">Transport</keyword>
<dbReference type="InterPro" id="IPR003593">
    <property type="entry name" value="AAA+_ATPase"/>
</dbReference>
<dbReference type="RefSeq" id="WP_091822111.1">
    <property type="nucleotide sequence ID" value="NZ_FNRJ01000001.1"/>
</dbReference>
<dbReference type="Gene3D" id="3.40.50.300">
    <property type="entry name" value="P-loop containing nucleotide triphosphate hydrolases"/>
    <property type="match status" value="1"/>
</dbReference>
<dbReference type="AlphaFoldDB" id="A0A1H3Y1L0"/>
<organism evidence="7 8">
    <name type="scientific">Marinobacterium iners DSM 11526</name>
    <dbReference type="NCBI Taxonomy" id="1122198"/>
    <lineage>
        <taxon>Bacteria</taxon>
        <taxon>Pseudomonadati</taxon>
        <taxon>Pseudomonadota</taxon>
        <taxon>Gammaproteobacteria</taxon>
        <taxon>Oceanospirillales</taxon>
        <taxon>Oceanospirillaceae</taxon>
        <taxon>Marinobacterium</taxon>
    </lineage>
</organism>
<keyword evidence="4" id="KW-1278">Translocase</keyword>
<evidence type="ECO:0000256" key="1">
    <source>
        <dbReference type="ARBA" id="ARBA00022448"/>
    </source>
</evidence>
<evidence type="ECO:0000259" key="6">
    <source>
        <dbReference type="PROSITE" id="PS50893"/>
    </source>
</evidence>
<dbReference type="PROSITE" id="PS00211">
    <property type="entry name" value="ABC_TRANSPORTER_1"/>
    <property type="match status" value="1"/>
</dbReference>
<dbReference type="PROSITE" id="PS50893">
    <property type="entry name" value="ABC_TRANSPORTER_2"/>
    <property type="match status" value="1"/>
</dbReference>
<name>A0A1H3Y1L0_9GAMM</name>
<dbReference type="SMART" id="SM00382">
    <property type="entry name" value="AAA"/>
    <property type="match status" value="1"/>
</dbReference>
<dbReference type="OrthoDB" id="6461291at2"/>
<dbReference type="GO" id="GO:0005524">
    <property type="term" value="F:ATP binding"/>
    <property type="evidence" value="ECO:0007669"/>
    <property type="project" value="UniProtKB-KW"/>
</dbReference>
<reference evidence="8" key="1">
    <citation type="submission" date="2016-10" db="EMBL/GenBank/DDBJ databases">
        <authorList>
            <person name="Varghese N."/>
            <person name="Submissions S."/>
        </authorList>
    </citation>
    <scope>NUCLEOTIDE SEQUENCE [LARGE SCALE GENOMIC DNA]</scope>
    <source>
        <strain evidence="8">DSM 11526</strain>
    </source>
</reference>
<evidence type="ECO:0000256" key="3">
    <source>
        <dbReference type="ARBA" id="ARBA00022840"/>
    </source>
</evidence>
<dbReference type="PANTHER" id="PTHR42794">
    <property type="entry name" value="HEMIN IMPORT ATP-BINDING PROTEIN HMUV"/>
    <property type="match status" value="1"/>
</dbReference>
<keyword evidence="8" id="KW-1185">Reference proteome</keyword>
<dbReference type="PANTHER" id="PTHR42794:SF1">
    <property type="entry name" value="HEMIN IMPORT ATP-BINDING PROTEIN HMUV"/>
    <property type="match status" value="1"/>
</dbReference>
<comment type="function">
    <text evidence="5">Part of the ABC transporter complex HmuTUV involved in hemin import. Responsible for energy coupling to the transport system.</text>
</comment>
<accession>A0A1H3Y1L0</accession>
<feature type="domain" description="ABC transporter" evidence="6">
    <location>
        <begin position="2"/>
        <end position="237"/>
    </location>
</feature>
<dbReference type="Pfam" id="PF00005">
    <property type="entry name" value="ABC_tran"/>
    <property type="match status" value="1"/>
</dbReference>
<dbReference type="InterPro" id="IPR027417">
    <property type="entry name" value="P-loop_NTPase"/>
</dbReference>
<evidence type="ECO:0000256" key="5">
    <source>
        <dbReference type="ARBA" id="ARBA00037066"/>
    </source>
</evidence>
<dbReference type="CDD" id="cd03214">
    <property type="entry name" value="ABC_Iron-Siderophores_B12_Hemin"/>
    <property type="match status" value="1"/>
</dbReference>
<evidence type="ECO:0000256" key="4">
    <source>
        <dbReference type="ARBA" id="ARBA00022967"/>
    </source>
</evidence>